<gene>
    <name evidence="1" type="ORF">GCM10023094_34810</name>
</gene>
<comment type="caution">
    <text evidence="1">The sequence shown here is derived from an EMBL/GenBank/DDBJ whole genome shotgun (WGS) entry which is preliminary data.</text>
</comment>
<proteinExistence type="predicted"/>
<dbReference type="EMBL" id="BAABFB010000052">
    <property type="protein sequence ID" value="GAA4483361.1"/>
    <property type="molecule type" value="Genomic_DNA"/>
</dbReference>
<sequence length="72" mass="7596">MTTDIVNGQAADGAGIAQAASFASVNDLVQALVRAAIAHGRHEEHTGEYDANWPQWYAAYMVAEQTGAPLPV</sequence>
<protein>
    <recommendedName>
        <fullName evidence="3">Glyoxalase</fullName>
    </recommendedName>
</protein>
<keyword evidence="2" id="KW-1185">Reference proteome</keyword>
<organism evidence="1 2">
    <name type="scientific">Rhodococcus olei</name>
    <dbReference type="NCBI Taxonomy" id="2161675"/>
    <lineage>
        <taxon>Bacteria</taxon>
        <taxon>Bacillati</taxon>
        <taxon>Actinomycetota</taxon>
        <taxon>Actinomycetes</taxon>
        <taxon>Mycobacteriales</taxon>
        <taxon>Nocardiaceae</taxon>
        <taxon>Rhodococcus</taxon>
    </lineage>
</organism>
<accession>A0ABP8PB50</accession>
<evidence type="ECO:0000313" key="2">
    <source>
        <dbReference type="Proteomes" id="UP001501183"/>
    </source>
</evidence>
<evidence type="ECO:0000313" key="1">
    <source>
        <dbReference type="EMBL" id="GAA4483361.1"/>
    </source>
</evidence>
<name>A0ABP8PB50_9NOCA</name>
<evidence type="ECO:0008006" key="3">
    <source>
        <dbReference type="Google" id="ProtNLM"/>
    </source>
</evidence>
<reference evidence="2" key="1">
    <citation type="journal article" date="2019" name="Int. J. Syst. Evol. Microbiol.">
        <title>The Global Catalogue of Microorganisms (GCM) 10K type strain sequencing project: providing services to taxonomists for standard genome sequencing and annotation.</title>
        <authorList>
            <consortium name="The Broad Institute Genomics Platform"/>
            <consortium name="The Broad Institute Genome Sequencing Center for Infectious Disease"/>
            <person name="Wu L."/>
            <person name="Ma J."/>
        </authorList>
    </citation>
    <scope>NUCLEOTIDE SEQUENCE [LARGE SCALE GENOMIC DNA]</scope>
    <source>
        <strain evidence="2">JCM 32206</strain>
    </source>
</reference>
<dbReference type="Proteomes" id="UP001501183">
    <property type="component" value="Unassembled WGS sequence"/>
</dbReference>
<dbReference type="RefSeq" id="WP_345347675.1">
    <property type="nucleotide sequence ID" value="NZ_BAABFB010000052.1"/>
</dbReference>